<evidence type="ECO:0000256" key="2">
    <source>
        <dbReference type="SAM" id="MobiDB-lite"/>
    </source>
</evidence>
<feature type="compositionally biased region" description="Basic and acidic residues" evidence="2">
    <location>
        <begin position="55"/>
        <end position="65"/>
    </location>
</feature>
<evidence type="ECO:0000313" key="5">
    <source>
        <dbReference type="Proteomes" id="UP000249723"/>
    </source>
</evidence>
<dbReference type="EMBL" id="FMWP01000017">
    <property type="protein sequence ID" value="SCZ91819.1"/>
    <property type="molecule type" value="Genomic_DNA"/>
</dbReference>
<dbReference type="CDD" id="cd09917">
    <property type="entry name" value="F-box_SF"/>
    <property type="match status" value="1"/>
</dbReference>
<dbReference type="GO" id="GO:0005737">
    <property type="term" value="C:cytoplasm"/>
    <property type="evidence" value="ECO:0007669"/>
    <property type="project" value="TreeGrafter"/>
</dbReference>
<feature type="compositionally biased region" description="Acidic residues" evidence="2">
    <location>
        <begin position="66"/>
        <end position="83"/>
    </location>
</feature>
<dbReference type="Pfam" id="PF25372">
    <property type="entry name" value="DUF7885"/>
    <property type="match status" value="2"/>
</dbReference>
<gene>
    <name evidence="4" type="ORF">BZ3500_MVSOF-1268-A1-R1_CHR5-3G08157</name>
</gene>
<dbReference type="SMART" id="SM00367">
    <property type="entry name" value="LRR_CC"/>
    <property type="match status" value="12"/>
</dbReference>
<dbReference type="Proteomes" id="UP000249723">
    <property type="component" value="Unassembled WGS sequence"/>
</dbReference>
<dbReference type="PROSITE" id="PS50181">
    <property type="entry name" value="FBOX"/>
    <property type="match status" value="1"/>
</dbReference>
<dbReference type="PANTHER" id="PTHR13382">
    <property type="entry name" value="MITOCHONDRIAL ATP SYNTHASE COUPLING FACTOR B"/>
    <property type="match status" value="1"/>
</dbReference>
<dbReference type="Gene3D" id="3.80.10.10">
    <property type="entry name" value="Ribonuclease Inhibitor"/>
    <property type="match status" value="2"/>
</dbReference>
<proteinExistence type="predicted"/>
<keyword evidence="5" id="KW-1185">Reference proteome</keyword>
<feature type="compositionally biased region" description="Polar residues" evidence="2">
    <location>
        <begin position="1"/>
        <end position="19"/>
    </location>
</feature>
<feature type="compositionally biased region" description="Low complexity" evidence="2">
    <location>
        <begin position="20"/>
        <end position="35"/>
    </location>
</feature>
<feature type="compositionally biased region" description="Polar residues" evidence="2">
    <location>
        <begin position="104"/>
        <end position="120"/>
    </location>
</feature>
<name>A0A2X0KFD3_9BASI</name>
<dbReference type="AlphaFoldDB" id="A0A2X0KFD3"/>
<feature type="domain" description="F-box" evidence="3">
    <location>
        <begin position="158"/>
        <end position="208"/>
    </location>
</feature>
<dbReference type="InterPro" id="IPR006553">
    <property type="entry name" value="Leu-rich_rpt_Cys-con_subtyp"/>
</dbReference>
<evidence type="ECO:0000313" key="4">
    <source>
        <dbReference type="EMBL" id="SCZ91819.1"/>
    </source>
</evidence>
<dbReference type="InterPro" id="IPR050648">
    <property type="entry name" value="F-box_LRR-repeat"/>
</dbReference>
<dbReference type="PANTHER" id="PTHR13382:SF67">
    <property type="entry name" value="SCF E3 UBIQUITIN LIGASE COMPLEX F-BOX PROTEIN POF2"/>
    <property type="match status" value="1"/>
</dbReference>
<dbReference type="InterPro" id="IPR032675">
    <property type="entry name" value="LRR_dom_sf"/>
</dbReference>
<dbReference type="SUPFAM" id="SSF81383">
    <property type="entry name" value="F-box domain"/>
    <property type="match status" value="1"/>
</dbReference>
<evidence type="ECO:0000256" key="1">
    <source>
        <dbReference type="ARBA" id="ARBA00022786"/>
    </source>
</evidence>
<reference evidence="5" key="1">
    <citation type="submission" date="2016-10" db="EMBL/GenBank/DDBJ databases">
        <authorList>
            <person name="Jeantristanb JTB J.-T."/>
            <person name="Ricardo R."/>
        </authorList>
    </citation>
    <scope>NUCLEOTIDE SEQUENCE [LARGE SCALE GENOMIC DNA]</scope>
</reference>
<accession>A0A2X0KFD3</accession>
<dbReference type="InterPro" id="IPR001810">
    <property type="entry name" value="F-box_dom"/>
</dbReference>
<evidence type="ECO:0000259" key="3">
    <source>
        <dbReference type="PROSITE" id="PS50181"/>
    </source>
</evidence>
<sequence length="723" mass="78850">MVSNGNSLGLASTSAHTLESQTSRSPSIASSSGLISDRDMVMHEGNYSLESEEQERDRDRGREADPDVEEESADDSDFLDDDQAGGNSSSLSLAITSPAVATPRPNSLSTPWPFNQGSHGPSPLSTMSYAPISHPTVLTSSAPVTISSEAALLTTTAPIPASSLPHEILLHILRLLPAASLSPALLVCKAWCQCGVELLWHKPSFTSLPSLSGMLQVIHSLDQTFPYPTFIRRLNFSTLHEEMTDKVLRKLLPCVRLERLTLAGCRTLGPESLIALLSNCTRLAALDLSDVVEVNDAVCQAIAKSSPKLQGLNLSGCKEVTDLGMETIAKRCKSLRRIKLRQVSLISDSSVILLSINCPLLLEVDLIACTRLTSLSLLQIFRTSPALRELSLQGCAEITEDAFPSSSMIHSLGSTREYNMPEDSDRSTSPLPPLVAMDGSHIPRPIPIDASPRLKPFEHLRYLDLTSVAQLTDEAVAGIVKYMPRIRNLILAKCGRLTDDAIHSISLLGKHLHYLHLGHVSNITDVAVTALARSCTRLRYIDLACCTRLTDLSVFELATNLPRLKRIGLVRVANITDEGIQALLQRTSLERIHLSYCENLSVLAIHHLLSCLPRLTHLSLTGVPSFRRADLQTWCRMPPSVLTVLLVRFLHLQTFNSHQRTTFCVYSGKGVHELRRFLRNMHADMELEAAAAVWNQGVTNGTHVNDGQGMNIGAPGNAGDTAS</sequence>
<dbReference type="Pfam" id="PF12937">
    <property type="entry name" value="F-box-like"/>
    <property type="match status" value="1"/>
</dbReference>
<protein>
    <submittedName>
        <fullName evidence="4">BZ3500_MvSof-1268-A1-R1_Chr5-3g08157 protein</fullName>
    </submittedName>
</protein>
<dbReference type="SUPFAM" id="SSF52047">
    <property type="entry name" value="RNI-like"/>
    <property type="match status" value="2"/>
</dbReference>
<dbReference type="InterPro" id="IPR036047">
    <property type="entry name" value="F-box-like_dom_sf"/>
</dbReference>
<dbReference type="STRING" id="289078.A0A2X0KFD3"/>
<organism evidence="4 5">
    <name type="scientific">Microbotryum saponariae</name>
    <dbReference type="NCBI Taxonomy" id="289078"/>
    <lineage>
        <taxon>Eukaryota</taxon>
        <taxon>Fungi</taxon>
        <taxon>Dikarya</taxon>
        <taxon>Basidiomycota</taxon>
        <taxon>Pucciniomycotina</taxon>
        <taxon>Microbotryomycetes</taxon>
        <taxon>Microbotryales</taxon>
        <taxon>Microbotryaceae</taxon>
        <taxon>Microbotryum</taxon>
    </lineage>
</organism>
<feature type="compositionally biased region" description="Polar residues" evidence="2">
    <location>
        <begin position="85"/>
        <end position="95"/>
    </location>
</feature>
<dbReference type="InterPro" id="IPR057207">
    <property type="entry name" value="FBXL15_LRR"/>
</dbReference>
<feature type="region of interest" description="Disordered" evidence="2">
    <location>
        <begin position="1"/>
        <end position="120"/>
    </location>
</feature>
<keyword evidence="1" id="KW-0833">Ubl conjugation pathway</keyword>
<dbReference type="OrthoDB" id="10257471at2759"/>